<sequence>MKEKKVKLGIGISALLVVLIGGILFYSFISSPEVKLARAFESLSQEDQAQVTSTMDMSIDLDMSASELGMYGEEEIFFDMMQSMLDNISGTSTVVWDNENKVVEMNATYGISGDIQGEDIHLQVPFSLYLDENGDEVAFDLEPYVDFTSEAIDVISYNVLPNIPELQEDLELLAEGEDVGDFLSTELNQLVVPIIEDTLRGKKYSEPLDIDENIFREDEDERYLLTFILENMLEYMKEHNEEDIVTEDDNWITVSLEEEMFFDSLLYALREVEKDEEAKKTFEETYEEDIETTISDLEEARDDLEDVSLSLTASFLVKQNTIHESQMDFTLTFEEDGQNVNVAGTVTSEYSYGEEADFLFYGQDREEITEEELDQMGYEIEMTVDNYMMENYQYEDEYMYEDEYEVELTEEEQELIEAIEAEEVTHDDFALTPEEMYYWVIDLEMQGLVEQGTSDLYMPSN</sequence>
<keyword evidence="3" id="KW-1185">Reference proteome</keyword>
<keyword evidence="1" id="KW-1133">Transmembrane helix</keyword>
<name>A0A323T9I8_9BACI</name>
<accession>A0A323T9I8</accession>
<dbReference type="EMBL" id="PDOD01000004">
    <property type="protein sequence ID" value="PYZ92171.1"/>
    <property type="molecule type" value="Genomic_DNA"/>
</dbReference>
<evidence type="ECO:0000313" key="3">
    <source>
        <dbReference type="Proteomes" id="UP000248214"/>
    </source>
</evidence>
<protein>
    <submittedName>
        <fullName evidence="2">Uncharacterized protein</fullName>
    </submittedName>
</protein>
<feature type="transmembrane region" description="Helical" evidence="1">
    <location>
        <begin position="12"/>
        <end position="29"/>
    </location>
</feature>
<reference evidence="2 3" key="1">
    <citation type="submission" date="2017-10" db="EMBL/GenBank/DDBJ databases">
        <title>Bacillus sp. nov., a halophilic bacterium isolated from a Keqin Lake.</title>
        <authorList>
            <person name="Wang H."/>
        </authorList>
    </citation>
    <scope>NUCLEOTIDE SEQUENCE [LARGE SCALE GENOMIC DNA]</scope>
    <source>
        <strain evidence="2 3">KQ-12</strain>
    </source>
</reference>
<dbReference type="Proteomes" id="UP000248214">
    <property type="component" value="Unassembled WGS sequence"/>
</dbReference>
<gene>
    <name evidence="2" type="ORF">CR194_15115</name>
</gene>
<dbReference type="OrthoDB" id="2845927at2"/>
<dbReference type="RefSeq" id="WP_110610561.1">
    <property type="nucleotide sequence ID" value="NZ_PDOD01000004.1"/>
</dbReference>
<organism evidence="2 3">
    <name type="scientific">Salipaludibacillus keqinensis</name>
    <dbReference type="NCBI Taxonomy" id="2045207"/>
    <lineage>
        <taxon>Bacteria</taxon>
        <taxon>Bacillati</taxon>
        <taxon>Bacillota</taxon>
        <taxon>Bacilli</taxon>
        <taxon>Bacillales</taxon>
        <taxon>Bacillaceae</taxon>
    </lineage>
</organism>
<keyword evidence="1" id="KW-0812">Transmembrane</keyword>
<proteinExistence type="predicted"/>
<dbReference type="AlphaFoldDB" id="A0A323T9I8"/>
<comment type="caution">
    <text evidence="2">The sequence shown here is derived from an EMBL/GenBank/DDBJ whole genome shotgun (WGS) entry which is preliminary data.</text>
</comment>
<evidence type="ECO:0000256" key="1">
    <source>
        <dbReference type="SAM" id="Phobius"/>
    </source>
</evidence>
<keyword evidence="1" id="KW-0472">Membrane</keyword>
<evidence type="ECO:0000313" key="2">
    <source>
        <dbReference type="EMBL" id="PYZ92171.1"/>
    </source>
</evidence>